<evidence type="ECO:0000259" key="3">
    <source>
        <dbReference type="Pfam" id="PF23428"/>
    </source>
</evidence>
<feature type="compositionally biased region" description="Low complexity" evidence="2">
    <location>
        <begin position="253"/>
        <end position="265"/>
    </location>
</feature>
<gene>
    <name evidence="4" type="ORF">OB955_02640</name>
</gene>
<dbReference type="Proteomes" id="UP001320972">
    <property type="component" value="Unassembled WGS sequence"/>
</dbReference>
<feature type="coiled-coil region" evidence="1">
    <location>
        <begin position="389"/>
        <end position="420"/>
    </location>
</feature>
<feature type="domain" description="DUF7115" evidence="3">
    <location>
        <begin position="1"/>
        <end position="108"/>
    </location>
</feature>
<keyword evidence="5" id="KW-1185">Reference proteome</keyword>
<evidence type="ECO:0000256" key="2">
    <source>
        <dbReference type="SAM" id="MobiDB-lite"/>
    </source>
</evidence>
<feature type="compositionally biased region" description="Low complexity" evidence="2">
    <location>
        <begin position="283"/>
        <end position="296"/>
    </location>
</feature>
<organism evidence="4 5">
    <name type="scientific">Natronoglomus mannanivorans</name>
    <dbReference type="NCBI Taxonomy" id="2979990"/>
    <lineage>
        <taxon>Archaea</taxon>
        <taxon>Methanobacteriati</taxon>
        <taxon>Methanobacteriota</taxon>
        <taxon>Stenosarchaea group</taxon>
        <taxon>Halobacteria</taxon>
        <taxon>Halobacteriales</taxon>
        <taxon>Natrialbaceae</taxon>
        <taxon>Natronoglomus</taxon>
    </lineage>
</organism>
<sequence>MSVPGIVQSTLDGDEIAARVSLGGEDELFITPRSSIVYRADGLLSDESIDEFPHDADRLTLSEGRRKTRFSLEYALDGTRDFTVPSSKTEAVLHPVLAGILNGNGITDPGETVAQTYRFSELTLIVTSDRLVKHIGEAVWDGDFEQYHFDDVTNLSFEDGSVATQIVLEVDGRPQRIKAPNDEATDVSERLKRALFAYHDVDSLAALNDAVGVDDEEDSRDDPTVAFGEGVDPLDANPPEPDDRETVETGRGPSESESPPETPTSARARDPLESTTEAGTDASVGSVSDSSSSSSSNAETRSEPTNATAGTTEQSTETATVANGLAGSAAVTESESGSDAGATPGATSDSAATSVAKSPTDENTTGDGFEGSGFQAATPDTDPELLARLADLEATVAEQNDLLEQQQRTIEQLIEELRQGR</sequence>
<keyword evidence="1" id="KW-0175">Coiled coil</keyword>
<evidence type="ECO:0000313" key="5">
    <source>
        <dbReference type="Proteomes" id="UP001320972"/>
    </source>
</evidence>
<name>A0ABT2Q9Q0_9EURY</name>
<accession>A0ABT2Q9Q0</accession>
<feature type="compositionally biased region" description="Polar residues" evidence="2">
    <location>
        <begin position="297"/>
        <end position="321"/>
    </location>
</feature>
<dbReference type="EMBL" id="JAOPKB010000001">
    <property type="protein sequence ID" value="MCU4971636.1"/>
    <property type="molecule type" value="Genomic_DNA"/>
</dbReference>
<dbReference type="Pfam" id="PF23428">
    <property type="entry name" value="DUF7115"/>
    <property type="match status" value="1"/>
</dbReference>
<evidence type="ECO:0000313" key="4">
    <source>
        <dbReference type="EMBL" id="MCU4971636.1"/>
    </source>
</evidence>
<evidence type="ECO:0000256" key="1">
    <source>
        <dbReference type="SAM" id="Coils"/>
    </source>
</evidence>
<reference evidence="4 5" key="1">
    <citation type="submission" date="2022-09" db="EMBL/GenBank/DDBJ databases">
        <title>Enrichment on poylsaccharides allowed isolation of novel metabolic and taxonomic groups of Haloarchaea.</title>
        <authorList>
            <person name="Sorokin D.Y."/>
            <person name="Elcheninov A.G."/>
            <person name="Khizhniak T.V."/>
            <person name="Kolganova T.V."/>
            <person name="Kublanov I.V."/>
        </authorList>
    </citation>
    <scope>NUCLEOTIDE SEQUENCE [LARGE SCALE GENOMIC DNA]</scope>
    <source>
        <strain evidence="4 5">AArc-m2/3/4</strain>
    </source>
</reference>
<feature type="compositionally biased region" description="Polar residues" evidence="2">
    <location>
        <begin position="345"/>
        <end position="366"/>
    </location>
</feature>
<feature type="region of interest" description="Disordered" evidence="2">
    <location>
        <begin position="212"/>
        <end position="383"/>
    </location>
</feature>
<dbReference type="InterPro" id="IPR055539">
    <property type="entry name" value="DUF7115"/>
</dbReference>
<proteinExistence type="predicted"/>
<dbReference type="RefSeq" id="WP_338006887.1">
    <property type="nucleotide sequence ID" value="NZ_JAOPKB010000001.1"/>
</dbReference>
<comment type="caution">
    <text evidence="4">The sequence shown here is derived from an EMBL/GenBank/DDBJ whole genome shotgun (WGS) entry which is preliminary data.</text>
</comment>
<protein>
    <recommendedName>
        <fullName evidence="3">DUF7115 domain-containing protein</fullName>
    </recommendedName>
</protein>